<evidence type="ECO:0000313" key="6">
    <source>
        <dbReference type="Proteomes" id="UP000636505"/>
    </source>
</evidence>
<dbReference type="PANTHER" id="PTHR12789">
    <property type="entry name" value="DENSITY-REGULATED PROTEIN HOMOLOG"/>
    <property type="match status" value="1"/>
</dbReference>
<evidence type="ECO:0000313" key="5">
    <source>
        <dbReference type="EMBL" id="MBE9079998.1"/>
    </source>
</evidence>
<organism evidence="5 6">
    <name type="scientific">Vasconcelosia minhoensis LEGE 07310</name>
    <dbReference type="NCBI Taxonomy" id="915328"/>
    <lineage>
        <taxon>Bacteria</taxon>
        <taxon>Bacillati</taxon>
        <taxon>Cyanobacteriota</taxon>
        <taxon>Cyanophyceae</taxon>
        <taxon>Nodosilineales</taxon>
        <taxon>Cymatolegaceae</taxon>
        <taxon>Vasconcelosia</taxon>
        <taxon>Vasconcelosia minhoensis</taxon>
    </lineage>
</organism>
<dbReference type="GO" id="GO:0003743">
    <property type="term" value="F:translation initiation factor activity"/>
    <property type="evidence" value="ECO:0007669"/>
    <property type="project" value="UniProtKB-KW"/>
</dbReference>
<dbReference type="Gene3D" id="3.30.780.10">
    <property type="entry name" value="SUI1-like domain"/>
    <property type="match status" value="1"/>
</dbReference>
<comment type="caution">
    <text evidence="5">The sequence shown here is derived from an EMBL/GenBank/DDBJ whole genome shotgun (WGS) entry which is preliminary data.</text>
</comment>
<comment type="similarity">
    <text evidence="1">Belongs to the SUI1 family.</text>
</comment>
<dbReference type="EMBL" id="JADEXG010000077">
    <property type="protein sequence ID" value="MBE9079998.1"/>
    <property type="molecule type" value="Genomic_DNA"/>
</dbReference>
<dbReference type="InterPro" id="IPR036877">
    <property type="entry name" value="SUI1_dom_sf"/>
</dbReference>
<dbReference type="GO" id="GO:0003729">
    <property type="term" value="F:mRNA binding"/>
    <property type="evidence" value="ECO:0007669"/>
    <property type="project" value="TreeGrafter"/>
</dbReference>
<dbReference type="GO" id="GO:0001731">
    <property type="term" value="P:formation of translation preinitiation complex"/>
    <property type="evidence" value="ECO:0007669"/>
    <property type="project" value="TreeGrafter"/>
</dbReference>
<dbReference type="GO" id="GO:0002188">
    <property type="term" value="P:translation reinitiation"/>
    <property type="evidence" value="ECO:0007669"/>
    <property type="project" value="TreeGrafter"/>
</dbReference>
<proteinExistence type="inferred from homology"/>
<dbReference type="CDD" id="cd11567">
    <property type="entry name" value="YciH_like"/>
    <property type="match status" value="1"/>
</dbReference>
<keyword evidence="5" id="KW-0396">Initiation factor</keyword>
<evidence type="ECO:0000256" key="1">
    <source>
        <dbReference type="ARBA" id="ARBA00005422"/>
    </source>
</evidence>
<keyword evidence="2" id="KW-0810">Translation regulation</keyword>
<dbReference type="RefSeq" id="WP_193911515.1">
    <property type="nucleotide sequence ID" value="NZ_JADEXG010000077.1"/>
</dbReference>
<reference evidence="5" key="1">
    <citation type="submission" date="2020-10" db="EMBL/GenBank/DDBJ databases">
        <authorList>
            <person name="Castelo-Branco R."/>
            <person name="Eusebio N."/>
            <person name="Adriana R."/>
            <person name="Vieira A."/>
            <person name="Brugerolle De Fraissinette N."/>
            <person name="Rezende De Castro R."/>
            <person name="Schneider M.P."/>
            <person name="Vasconcelos V."/>
            <person name="Leao P.N."/>
        </authorList>
    </citation>
    <scope>NUCLEOTIDE SEQUENCE</scope>
    <source>
        <strain evidence="5">LEGE 07310</strain>
    </source>
</reference>
<dbReference type="GO" id="GO:0006417">
    <property type="term" value="P:regulation of translation"/>
    <property type="evidence" value="ECO:0007669"/>
    <property type="project" value="UniProtKB-KW"/>
</dbReference>
<sequence length="115" mass="12451">MSKRKNRGEGDRVVYAEFGSQSAAFERAVPDFPPQQQDLRVQVTRQGRKGKSVSVISGFQHRPETLAALAKQLKAQCGSGGSVKENTIEIQGEHAPKLVSLLAEKGYRAKVSGGK</sequence>
<keyword evidence="6" id="KW-1185">Reference proteome</keyword>
<gene>
    <name evidence="5" type="ORF">IQ241_22355</name>
</gene>
<dbReference type="PANTHER" id="PTHR12789:SF0">
    <property type="entry name" value="DENSITY-REGULATED PROTEIN"/>
    <property type="match status" value="1"/>
</dbReference>
<accession>A0A8J7AYB7</accession>
<dbReference type="InterPro" id="IPR050318">
    <property type="entry name" value="DENR/SUI1_TIF"/>
</dbReference>
<evidence type="ECO:0000256" key="2">
    <source>
        <dbReference type="ARBA" id="ARBA00022845"/>
    </source>
</evidence>
<dbReference type="PROSITE" id="PS50296">
    <property type="entry name" value="SUI1"/>
    <property type="match status" value="1"/>
</dbReference>
<dbReference type="InterPro" id="IPR001950">
    <property type="entry name" value="SUI1"/>
</dbReference>
<keyword evidence="3" id="KW-0648">Protein biosynthesis</keyword>
<dbReference type="Proteomes" id="UP000636505">
    <property type="component" value="Unassembled WGS sequence"/>
</dbReference>
<protein>
    <submittedName>
        <fullName evidence="5">Translation initiation factor</fullName>
    </submittedName>
</protein>
<dbReference type="NCBIfam" id="NF005669">
    <property type="entry name" value="PRK07451.1"/>
    <property type="match status" value="1"/>
</dbReference>
<evidence type="ECO:0000259" key="4">
    <source>
        <dbReference type="PROSITE" id="PS50296"/>
    </source>
</evidence>
<dbReference type="PIRSF" id="PIRSF037511">
    <property type="entry name" value="Transl_init_SUI1_pro"/>
    <property type="match status" value="1"/>
</dbReference>
<dbReference type="SUPFAM" id="SSF55159">
    <property type="entry name" value="eIF1-like"/>
    <property type="match status" value="1"/>
</dbReference>
<name>A0A8J7AYB7_9CYAN</name>
<evidence type="ECO:0000256" key="3">
    <source>
        <dbReference type="ARBA" id="ARBA00022917"/>
    </source>
</evidence>
<dbReference type="InterPro" id="IPR005872">
    <property type="entry name" value="SUI1_arc_bac"/>
</dbReference>
<feature type="domain" description="SUI1" evidence="4">
    <location>
        <begin position="46"/>
        <end position="106"/>
    </location>
</feature>
<dbReference type="AlphaFoldDB" id="A0A8J7AYB7"/>
<dbReference type="Pfam" id="PF01253">
    <property type="entry name" value="SUI1"/>
    <property type="match status" value="1"/>
</dbReference>